<gene>
    <name evidence="2" type="ORF">COCON_G00012130</name>
</gene>
<dbReference type="EMBL" id="JAFJMO010000001">
    <property type="protein sequence ID" value="KAJ8288554.1"/>
    <property type="molecule type" value="Genomic_DNA"/>
</dbReference>
<dbReference type="InterPro" id="IPR011989">
    <property type="entry name" value="ARM-like"/>
</dbReference>
<dbReference type="PANTHER" id="PTHR12697">
    <property type="entry name" value="PBS LYASE HEAT-LIKE PROTEIN"/>
    <property type="match status" value="1"/>
</dbReference>
<evidence type="ECO:0000256" key="1">
    <source>
        <dbReference type="SAM" id="MobiDB-lite"/>
    </source>
</evidence>
<dbReference type="OrthoDB" id="5980716at2759"/>
<name>A0A9Q1I8D0_CONCO</name>
<dbReference type="PANTHER" id="PTHR12697:SF20">
    <property type="entry name" value="HEAT REPEAT-CONTAINING PROTEIN 4"/>
    <property type="match status" value="1"/>
</dbReference>
<feature type="compositionally biased region" description="Basic and acidic residues" evidence="1">
    <location>
        <begin position="131"/>
        <end position="149"/>
    </location>
</feature>
<proteinExistence type="predicted"/>
<sequence length="850" mass="94068">MDLLQSQNSLVNVGDLQNMRQSQVFLQLLHSATHSLTFSQDVVWERAAETVSYSKTDFRWLFCSFGPPASSNPKSRRTVTLRHLPQLSSPPVHVGAHSSREHLVAPLAHLPNQPILVTAEDSIITPSKKRPLADRGNRKDQSSCRDKKPARIMPEGIPQQHQINRIMTEGRPQQHQIKQWLQHGLKGPATNLMIHANQHSGSNSTTNSVTIKYSETCLQPQDFLNRQTSSYANQTEYSSQTLPFAGISLPALQCSAKGQNGIVVDIEAQHQKQLQQGFPSGPDEGTEAGVVPRMQLEELSWVKRFPPINCSAKMTSRPPDSCGMKTGLPQGEIIGLLWQPSGRNPTVDISLLRYAVEEWIMAQKIKTTCLSITSEGLKKAFTDLDHHVRLEAIATCALRAINGAKEDQDSVHTEFDPVLQELQPLLLSALDDDHVCVQTAAAVCQYAMGLPSLRAREILHSILHEGACADVWLAAQCLAAGGGASLPIIQVLLSRLFGSELQREQEQATTLLANISIKTTVVRTLLAKELNCANWRNRVMACKTIGQLKGLVNKDLVSKLTQLMWKDCYSETRQAAAQALGALGRGRELQNELRVQLEEGPSSVRVEALVLLAHLQIMTARLLPSFLGCLRNDIVAVRKQACLTAAALCRKDEVIVNQLIELSQDDPAWGVKVAAITALGKIGSLTPLLQKILLQAIHCEEEPEVRIAACEAIRILGVDLPELQHLLQQRILLETHQQVLRHIESLMKSYGFPIKGDENIILKIKDQVQKLCSKHIITGKVLLLEELHDSQQQQRCFLGQSGQPDSSPPAMTQLLQARYRGQWLLHPMKITVLSTAFCAKRFSVILTVSL</sequence>
<feature type="region of interest" description="Disordered" evidence="1">
    <location>
        <begin position="122"/>
        <end position="152"/>
    </location>
</feature>
<protein>
    <recommendedName>
        <fullName evidence="4">HEAT repeat-containing protein 4</fullName>
    </recommendedName>
</protein>
<dbReference type="GO" id="GO:0016491">
    <property type="term" value="F:oxidoreductase activity"/>
    <property type="evidence" value="ECO:0007669"/>
    <property type="project" value="TreeGrafter"/>
</dbReference>
<dbReference type="AlphaFoldDB" id="A0A9Q1I8D0"/>
<dbReference type="SUPFAM" id="SSF48371">
    <property type="entry name" value="ARM repeat"/>
    <property type="match status" value="1"/>
</dbReference>
<evidence type="ECO:0000313" key="2">
    <source>
        <dbReference type="EMBL" id="KAJ8288554.1"/>
    </source>
</evidence>
<keyword evidence="3" id="KW-1185">Reference proteome</keyword>
<reference evidence="2" key="1">
    <citation type="journal article" date="2023" name="Science">
        <title>Genome structures resolve the early diversification of teleost fishes.</title>
        <authorList>
            <person name="Parey E."/>
            <person name="Louis A."/>
            <person name="Montfort J."/>
            <person name="Bouchez O."/>
            <person name="Roques C."/>
            <person name="Iampietro C."/>
            <person name="Lluch J."/>
            <person name="Castinel A."/>
            <person name="Donnadieu C."/>
            <person name="Desvignes T."/>
            <person name="Floi Bucao C."/>
            <person name="Jouanno E."/>
            <person name="Wen M."/>
            <person name="Mejri S."/>
            <person name="Dirks R."/>
            <person name="Jansen H."/>
            <person name="Henkel C."/>
            <person name="Chen W.J."/>
            <person name="Zahm M."/>
            <person name="Cabau C."/>
            <person name="Klopp C."/>
            <person name="Thompson A.W."/>
            <person name="Robinson-Rechavi M."/>
            <person name="Braasch I."/>
            <person name="Lecointre G."/>
            <person name="Bobe J."/>
            <person name="Postlethwait J.H."/>
            <person name="Berthelot C."/>
            <person name="Roest Crollius H."/>
            <person name="Guiguen Y."/>
        </authorList>
    </citation>
    <scope>NUCLEOTIDE SEQUENCE</scope>
    <source>
        <strain evidence="2">Concon-B</strain>
    </source>
</reference>
<evidence type="ECO:0000313" key="3">
    <source>
        <dbReference type="Proteomes" id="UP001152803"/>
    </source>
</evidence>
<dbReference type="Pfam" id="PF13646">
    <property type="entry name" value="HEAT_2"/>
    <property type="match status" value="1"/>
</dbReference>
<accession>A0A9Q1I8D0</accession>
<evidence type="ECO:0008006" key="4">
    <source>
        <dbReference type="Google" id="ProtNLM"/>
    </source>
</evidence>
<dbReference type="Proteomes" id="UP001152803">
    <property type="component" value="Unassembled WGS sequence"/>
</dbReference>
<dbReference type="InterPro" id="IPR016024">
    <property type="entry name" value="ARM-type_fold"/>
</dbReference>
<organism evidence="2 3">
    <name type="scientific">Conger conger</name>
    <name type="common">Conger eel</name>
    <name type="synonym">Muraena conger</name>
    <dbReference type="NCBI Taxonomy" id="82655"/>
    <lineage>
        <taxon>Eukaryota</taxon>
        <taxon>Metazoa</taxon>
        <taxon>Chordata</taxon>
        <taxon>Craniata</taxon>
        <taxon>Vertebrata</taxon>
        <taxon>Euteleostomi</taxon>
        <taxon>Actinopterygii</taxon>
        <taxon>Neopterygii</taxon>
        <taxon>Teleostei</taxon>
        <taxon>Anguilliformes</taxon>
        <taxon>Congridae</taxon>
        <taxon>Conger</taxon>
    </lineage>
</organism>
<dbReference type="Gene3D" id="1.25.10.10">
    <property type="entry name" value="Leucine-rich Repeat Variant"/>
    <property type="match status" value="2"/>
</dbReference>
<comment type="caution">
    <text evidence="2">The sequence shown here is derived from an EMBL/GenBank/DDBJ whole genome shotgun (WGS) entry which is preliminary data.</text>
</comment>